<dbReference type="PANTHER" id="PTHR31851">
    <property type="entry name" value="FE(2+)/MN(2+) TRANSPORTER PCL1"/>
    <property type="match status" value="1"/>
</dbReference>
<name>A0A1F5WCW8_9BACT</name>
<evidence type="ECO:0000256" key="3">
    <source>
        <dbReference type="ARBA" id="ARBA00022989"/>
    </source>
</evidence>
<keyword evidence="4 5" id="KW-0472">Membrane</keyword>
<dbReference type="Pfam" id="PF01988">
    <property type="entry name" value="VIT1"/>
    <property type="match status" value="2"/>
</dbReference>
<comment type="caution">
    <text evidence="6">The sequence shown here is derived from an EMBL/GenBank/DDBJ whole genome shotgun (WGS) entry which is preliminary data.</text>
</comment>
<evidence type="ECO:0008006" key="8">
    <source>
        <dbReference type="Google" id="ProtNLM"/>
    </source>
</evidence>
<dbReference type="Proteomes" id="UP000178276">
    <property type="component" value="Unassembled WGS sequence"/>
</dbReference>
<protein>
    <recommendedName>
        <fullName evidence="8">Rubrerythrin family protein</fullName>
    </recommendedName>
</protein>
<feature type="transmembrane region" description="Helical" evidence="5">
    <location>
        <begin position="259"/>
        <end position="280"/>
    </location>
</feature>
<comment type="subcellular location">
    <subcellularLocation>
        <location evidence="1">Endomembrane system</location>
        <topology evidence="1">Multi-pass membrane protein</topology>
    </subcellularLocation>
</comment>
<keyword evidence="2 5" id="KW-0812">Transmembrane</keyword>
<keyword evidence="3 5" id="KW-1133">Transmembrane helix</keyword>
<gene>
    <name evidence="6" type="ORF">A2W57_01185</name>
</gene>
<dbReference type="AlphaFoldDB" id="A0A1F5WCW8"/>
<proteinExistence type="predicted"/>
<accession>A0A1F5WCW8</accession>
<evidence type="ECO:0000313" key="7">
    <source>
        <dbReference type="Proteomes" id="UP000178276"/>
    </source>
</evidence>
<dbReference type="GO" id="GO:0005384">
    <property type="term" value="F:manganese ion transmembrane transporter activity"/>
    <property type="evidence" value="ECO:0007669"/>
    <property type="project" value="InterPro"/>
</dbReference>
<evidence type="ECO:0000256" key="5">
    <source>
        <dbReference type="SAM" id="Phobius"/>
    </source>
</evidence>
<feature type="transmembrane region" description="Helical" evidence="5">
    <location>
        <begin position="233"/>
        <end position="253"/>
    </location>
</feature>
<dbReference type="STRING" id="1798331.A2W57_01185"/>
<evidence type="ECO:0000313" key="6">
    <source>
        <dbReference type="EMBL" id="OGF73466.1"/>
    </source>
</evidence>
<evidence type="ECO:0000256" key="2">
    <source>
        <dbReference type="ARBA" id="ARBA00022692"/>
    </source>
</evidence>
<reference evidence="6 7" key="1">
    <citation type="journal article" date="2016" name="Nat. Commun.">
        <title>Thousands of microbial genomes shed light on interconnected biogeochemical processes in an aquifer system.</title>
        <authorList>
            <person name="Anantharaman K."/>
            <person name="Brown C.T."/>
            <person name="Hug L.A."/>
            <person name="Sharon I."/>
            <person name="Castelle C.J."/>
            <person name="Probst A.J."/>
            <person name="Thomas B.C."/>
            <person name="Singh A."/>
            <person name="Wilkins M.J."/>
            <person name="Karaoz U."/>
            <person name="Brodie E.L."/>
            <person name="Williams K.H."/>
            <person name="Hubbard S.S."/>
            <person name="Banfield J.F."/>
        </authorList>
    </citation>
    <scope>NUCLEOTIDE SEQUENCE [LARGE SCALE GENOMIC DNA]</scope>
</reference>
<sequence length="317" mass="34561">MQTEIDKKLAQNLVLDELFDLTLYKKMLNFAGLNEKEILNKLIPIETKHLAAWQSFFNTQSAELGLGRKIKLFVLLSLARLSGSAGIHLILQAIEIHGIKKYLAAWERYKNDPLGAEIKNILEDEFKHEDEIVSSAKRTKIYPERVRDIFLGFNDGLVEILGAVSGFFAAFENNISVLIAALTVAVAGSISMAASAFAAQSSQKEIENTEIGKKRFLGENATEIESTGSFRSAMVVGIFYFIGSLVPVLPVIFGATSPLYSIVVAGIIIIAVSYIVAFLSGMDAGKRIATNIIIIAIAVGVTYSLASFAKSFFDIAI</sequence>
<organism evidence="6 7">
    <name type="scientific">Candidatus Giovannonibacteria bacterium RIFCSPHIGHO2_02_43_16</name>
    <dbReference type="NCBI Taxonomy" id="1798331"/>
    <lineage>
        <taxon>Bacteria</taxon>
        <taxon>Candidatus Giovannoniibacteriota</taxon>
    </lineage>
</organism>
<evidence type="ECO:0000256" key="1">
    <source>
        <dbReference type="ARBA" id="ARBA00004127"/>
    </source>
</evidence>
<evidence type="ECO:0000256" key="4">
    <source>
        <dbReference type="ARBA" id="ARBA00023136"/>
    </source>
</evidence>
<dbReference type="InterPro" id="IPR008217">
    <property type="entry name" value="Ccc1_fam"/>
</dbReference>
<feature type="transmembrane region" description="Helical" evidence="5">
    <location>
        <begin position="292"/>
        <end position="313"/>
    </location>
</feature>
<dbReference type="SUPFAM" id="SSF47240">
    <property type="entry name" value="Ferritin-like"/>
    <property type="match status" value="1"/>
</dbReference>
<dbReference type="GO" id="GO:0030026">
    <property type="term" value="P:intracellular manganese ion homeostasis"/>
    <property type="evidence" value="ECO:0007669"/>
    <property type="project" value="InterPro"/>
</dbReference>
<dbReference type="EMBL" id="MFHJ01000040">
    <property type="protein sequence ID" value="OGF73466.1"/>
    <property type="molecule type" value="Genomic_DNA"/>
</dbReference>
<feature type="transmembrane region" description="Helical" evidence="5">
    <location>
        <begin position="177"/>
        <end position="199"/>
    </location>
</feature>
<dbReference type="InterPro" id="IPR009078">
    <property type="entry name" value="Ferritin-like_SF"/>
</dbReference>
<dbReference type="GO" id="GO:0012505">
    <property type="term" value="C:endomembrane system"/>
    <property type="evidence" value="ECO:0007669"/>
    <property type="project" value="UniProtKB-SubCell"/>
</dbReference>
<feature type="transmembrane region" description="Helical" evidence="5">
    <location>
        <begin position="149"/>
        <end position="171"/>
    </location>
</feature>